<gene>
    <name evidence="1" type="ORF">GALMADRAFT_21252</name>
</gene>
<dbReference type="AlphaFoldDB" id="A0A067TVT4"/>
<sequence>PPEDAPYFIISWIMNSCDSINPDGSEKPLTQTRDSLSHAQKMRAAMTHVFARKYGLGSRTWDKSEVTGKMHGNPSVSAMVASYMVSLANRKAHAGEAPNSARAITSDVLKKLYHFNNLPEFAEGIPYAPGSRDAPPDIHSWGG</sequence>
<dbReference type="STRING" id="685588.A0A067TVT4"/>
<feature type="non-terminal residue" evidence="1">
    <location>
        <position position="143"/>
    </location>
</feature>
<reference evidence="2" key="1">
    <citation type="journal article" date="2014" name="Proc. Natl. Acad. Sci. U.S.A.">
        <title>Extensive sampling of basidiomycete genomes demonstrates inadequacy of the white-rot/brown-rot paradigm for wood decay fungi.</title>
        <authorList>
            <person name="Riley R."/>
            <person name="Salamov A.A."/>
            <person name="Brown D.W."/>
            <person name="Nagy L.G."/>
            <person name="Floudas D."/>
            <person name="Held B.W."/>
            <person name="Levasseur A."/>
            <person name="Lombard V."/>
            <person name="Morin E."/>
            <person name="Otillar R."/>
            <person name="Lindquist E.A."/>
            <person name="Sun H."/>
            <person name="LaButti K.M."/>
            <person name="Schmutz J."/>
            <person name="Jabbour D."/>
            <person name="Luo H."/>
            <person name="Baker S.E."/>
            <person name="Pisabarro A.G."/>
            <person name="Walton J.D."/>
            <person name="Blanchette R.A."/>
            <person name="Henrissat B."/>
            <person name="Martin F."/>
            <person name="Cullen D."/>
            <person name="Hibbett D.S."/>
            <person name="Grigoriev I.V."/>
        </authorList>
    </citation>
    <scope>NUCLEOTIDE SEQUENCE [LARGE SCALE GENOMIC DNA]</scope>
    <source>
        <strain evidence="2">CBS 339.88</strain>
    </source>
</reference>
<accession>A0A067TVT4</accession>
<dbReference type="HOGENOM" id="CLU_134543_0_0_1"/>
<dbReference type="Proteomes" id="UP000027222">
    <property type="component" value="Unassembled WGS sequence"/>
</dbReference>
<evidence type="ECO:0000313" key="2">
    <source>
        <dbReference type="Proteomes" id="UP000027222"/>
    </source>
</evidence>
<feature type="non-terminal residue" evidence="1">
    <location>
        <position position="1"/>
    </location>
</feature>
<protein>
    <submittedName>
        <fullName evidence="1">Uncharacterized protein</fullName>
    </submittedName>
</protein>
<organism evidence="1 2">
    <name type="scientific">Galerina marginata (strain CBS 339.88)</name>
    <dbReference type="NCBI Taxonomy" id="685588"/>
    <lineage>
        <taxon>Eukaryota</taxon>
        <taxon>Fungi</taxon>
        <taxon>Dikarya</taxon>
        <taxon>Basidiomycota</taxon>
        <taxon>Agaricomycotina</taxon>
        <taxon>Agaricomycetes</taxon>
        <taxon>Agaricomycetidae</taxon>
        <taxon>Agaricales</taxon>
        <taxon>Agaricineae</taxon>
        <taxon>Strophariaceae</taxon>
        <taxon>Galerina</taxon>
    </lineage>
</organism>
<proteinExistence type="predicted"/>
<name>A0A067TVT4_GALM3</name>
<dbReference type="EMBL" id="KL142369">
    <property type="protein sequence ID" value="KDR83108.1"/>
    <property type="molecule type" value="Genomic_DNA"/>
</dbReference>
<evidence type="ECO:0000313" key="1">
    <source>
        <dbReference type="EMBL" id="KDR83108.1"/>
    </source>
</evidence>
<dbReference type="OrthoDB" id="3163890at2759"/>
<keyword evidence="2" id="KW-1185">Reference proteome</keyword>